<evidence type="ECO:0000256" key="2">
    <source>
        <dbReference type="ARBA" id="ARBA00005983"/>
    </source>
</evidence>
<dbReference type="InterPro" id="IPR001206">
    <property type="entry name" value="Diacylglycerol_kinase_cat_dom"/>
</dbReference>
<dbReference type="RefSeq" id="WP_173163416.1">
    <property type="nucleotide sequence ID" value="NZ_CP053716.1"/>
</dbReference>
<keyword evidence="9" id="KW-0460">Magnesium</keyword>
<dbReference type="InterPro" id="IPR016064">
    <property type="entry name" value="NAD/diacylglycerol_kinase_sf"/>
</dbReference>
<keyword evidence="6" id="KW-0547">Nucleotide-binding</keyword>
<keyword evidence="8" id="KW-0067">ATP-binding</keyword>
<dbReference type="InterPro" id="IPR045540">
    <property type="entry name" value="YegS/DAGK_C"/>
</dbReference>
<protein>
    <submittedName>
        <fullName evidence="14">Diacylglycerol kinase family lipid kinase</fullName>
    </submittedName>
</protein>
<dbReference type="Pfam" id="PF00781">
    <property type="entry name" value="DAGK_cat"/>
    <property type="match status" value="1"/>
</dbReference>
<keyword evidence="5" id="KW-0479">Metal-binding</keyword>
<evidence type="ECO:0000256" key="10">
    <source>
        <dbReference type="ARBA" id="ARBA00023098"/>
    </source>
</evidence>
<keyword evidence="15" id="KW-1185">Reference proteome</keyword>
<dbReference type="SMART" id="SM00046">
    <property type="entry name" value="DAGKc"/>
    <property type="match status" value="1"/>
</dbReference>
<dbReference type="GO" id="GO:0005524">
    <property type="term" value="F:ATP binding"/>
    <property type="evidence" value="ECO:0007669"/>
    <property type="project" value="UniProtKB-KW"/>
</dbReference>
<evidence type="ECO:0000256" key="11">
    <source>
        <dbReference type="ARBA" id="ARBA00023209"/>
    </source>
</evidence>
<evidence type="ECO:0000256" key="4">
    <source>
        <dbReference type="ARBA" id="ARBA00022679"/>
    </source>
</evidence>
<dbReference type="GO" id="GO:0005886">
    <property type="term" value="C:plasma membrane"/>
    <property type="evidence" value="ECO:0007669"/>
    <property type="project" value="TreeGrafter"/>
</dbReference>
<dbReference type="AlphaFoldDB" id="A0A6M8IVX3"/>
<feature type="domain" description="DAGKc" evidence="13">
    <location>
        <begin position="4"/>
        <end position="138"/>
    </location>
</feature>
<dbReference type="NCBIfam" id="TIGR00147">
    <property type="entry name" value="YegS/Rv2252/BmrU family lipid kinase"/>
    <property type="match status" value="1"/>
</dbReference>
<name>A0A6M8IVX3_9ACTN</name>
<comment type="cofactor">
    <cofactor evidence="1">
        <name>Mg(2+)</name>
        <dbReference type="ChEBI" id="CHEBI:18420"/>
    </cofactor>
</comment>
<evidence type="ECO:0000256" key="3">
    <source>
        <dbReference type="ARBA" id="ARBA00022516"/>
    </source>
</evidence>
<dbReference type="PROSITE" id="PS50146">
    <property type="entry name" value="DAGK"/>
    <property type="match status" value="1"/>
</dbReference>
<evidence type="ECO:0000256" key="6">
    <source>
        <dbReference type="ARBA" id="ARBA00022741"/>
    </source>
</evidence>
<sequence length="315" mass="33188">MSSHRLGRVLLIANPAANSGRVSKVAPRARDAIRAARSASEVELVYTGEPGHAKLIAAASEGWDTVAALGGDGVTHEVANGLMKIPAERRPVLMAVPFGSGNDFARSIGMKAKLDDAFALLDRLEARAIDVGLCNDEVFLETVSFGLDAAIAQDTVALRRRTGMSGVPLYAASGIDNLVNRLEKYEASISLNGGAAQRVGVHLLAVQNGRTYGGGFPVCPEAAIDDGLLDLCWVEGPQRLRAAALTFLLAMKGTHVNRAGVRLSRATAASIAFDREVPGQIDGESFNGSSFEVAILPRALRVAAPPVAEQRATRR</sequence>
<evidence type="ECO:0000259" key="13">
    <source>
        <dbReference type="PROSITE" id="PS50146"/>
    </source>
</evidence>
<dbReference type="PANTHER" id="PTHR12358:SF106">
    <property type="entry name" value="LIPID KINASE YEGS"/>
    <property type="match status" value="1"/>
</dbReference>
<dbReference type="SUPFAM" id="SSF111331">
    <property type="entry name" value="NAD kinase/diacylglycerol kinase-like"/>
    <property type="match status" value="1"/>
</dbReference>
<dbReference type="Gene3D" id="3.40.50.10330">
    <property type="entry name" value="Probable inorganic polyphosphate/atp-NAD kinase, domain 1"/>
    <property type="match status" value="1"/>
</dbReference>
<dbReference type="GO" id="GO:0016301">
    <property type="term" value="F:kinase activity"/>
    <property type="evidence" value="ECO:0007669"/>
    <property type="project" value="UniProtKB-KW"/>
</dbReference>
<dbReference type="InterPro" id="IPR005218">
    <property type="entry name" value="Diacylglycerol/lipid_kinase"/>
</dbReference>
<evidence type="ECO:0000313" key="14">
    <source>
        <dbReference type="EMBL" id="QKF06755.1"/>
    </source>
</evidence>
<evidence type="ECO:0000256" key="8">
    <source>
        <dbReference type="ARBA" id="ARBA00022840"/>
    </source>
</evidence>
<reference evidence="15" key="1">
    <citation type="submission" date="2020-05" db="EMBL/GenBank/DDBJ databases">
        <title>Novel species in genus Nocardioides.</title>
        <authorList>
            <person name="Zhang G."/>
        </authorList>
    </citation>
    <scope>NUCLEOTIDE SEQUENCE [LARGE SCALE GENOMIC DNA]</scope>
    <source>
        <strain evidence="15">zg-1050</strain>
    </source>
</reference>
<evidence type="ECO:0000313" key="15">
    <source>
        <dbReference type="Proteomes" id="UP000503297"/>
    </source>
</evidence>
<accession>A0A6M8IVX3</accession>
<keyword evidence="7 14" id="KW-0418">Kinase</keyword>
<evidence type="ECO:0000256" key="12">
    <source>
        <dbReference type="ARBA" id="ARBA00023264"/>
    </source>
</evidence>
<keyword evidence="3" id="KW-0444">Lipid biosynthesis</keyword>
<dbReference type="Pfam" id="PF19279">
    <property type="entry name" value="YegS_C"/>
    <property type="match status" value="1"/>
</dbReference>
<dbReference type="InterPro" id="IPR017438">
    <property type="entry name" value="ATP-NAD_kinase_N"/>
</dbReference>
<dbReference type="GO" id="GO:0046872">
    <property type="term" value="F:metal ion binding"/>
    <property type="evidence" value="ECO:0007669"/>
    <property type="project" value="UniProtKB-KW"/>
</dbReference>
<keyword evidence="12" id="KW-1208">Phospholipid metabolism</keyword>
<gene>
    <name evidence="14" type="ORF">HLV38_00435</name>
</gene>
<proteinExistence type="inferred from homology"/>
<dbReference type="InterPro" id="IPR050187">
    <property type="entry name" value="Lipid_Phosphate_FormReg"/>
</dbReference>
<keyword evidence="10" id="KW-0443">Lipid metabolism</keyword>
<evidence type="ECO:0000256" key="5">
    <source>
        <dbReference type="ARBA" id="ARBA00022723"/>
    </source>
</evidence>
<evidence type="ECO:0000256" key="1">
    <source>
        <dbReference type="ARBA" id="ARBA00001946"/>
    </source>
</evidence>
<evidence type="ECO:0000256" key="9">
    <source>
        <dbReference type="ARBA" id="ARBA00022842"/>
    </source>
</evidence>
<dbReference type="KEGG" id="bwa:HLV38_00435"/>
<dbReference type="PANTHER" id="PTHR12358">
    <property type="entry name" value="SPHINGOSINE KINASE"/>
    <property type="match status" value="1"/>
</dbReference>
<keyword evidence="11" id="KW-0594">Phospholipid biosynthesis</keyword>
<evidence type="ECO:0000256" key="7">
    <source>
        <dbReference type="ARBA" id="ARBA00022777"/>
    </source>
</evidence>
<dbReference type="Proteomes" id="UP000503297">
    <property type="component" value="Chromosome"/>
</dbReference>
<comment type="similarity">
    <text evidence="2">Belongs to the diacylglycerol/lipid kinase family.</text>
</comment>
<keyword evidence="4" id="KW-0808">Transferase</keyword>
<dbReference type="Gene3D" id="2.60.200.40">
    <property type="match status" value="1"/>
</dbReference>
<dbReference type="EMBL" id="CP053716">
    <property type="protein sequence ID" value="QKF06755.1"/>
    <property type="molecule type" value="Genomic_DNA"/>
</dbReference>
<organism evidence="14 15">
    <name type="scientific">Berryella wangjianweii</name>
    <dbReference type="NCBI Taxonomy" id="2734634"/>
    <lineage>
        <taxon>Bacteria</taxon>
        <taxon>Bacillati</taxon>
        <taxon>Actinomycetota</taxon>
        <taxon>Coriobacteriia</taxon>
        <taxon>Eggerthellales</taxon>
        <taxon>Eggerthellaceae</taxon>
        <taxon>Berryella</taxon>
    </lineage>
</organism>
<dbReference type="GO" id="GO:0008654">
    <property type="term" value="P:phospholipid biosynthetic process"/>
    <property type="evidence" value="ECO:0007669"/>
    <property type="project" value="UniProtKB-KW"/>
</dbReference>